<name>A0AAD9KXG8_RIDPI</name>
<sequence>MSQRQVQLEKRVDQIETNLQGLQVGHLYFQTKLDDLPRIIADRIKPPPEVEFPRQRRCSTRHSESDFTNLLPPE</sequence>
<dbReference type="AlphaFoldDB" id="A0AAD9KXG8"/>
<protein>
    <submittedName>
        <fullName evidence="2">Uncharacterized protein</fullName>
    </submittedName>
</protein>
<comment type="caution">
    <text evidence="2">The sequence shown here is derived from an EMBL/GenBank/DDBJ whole genome shotgun (WGS) entry which is preliminary data.</text>
</comment>
<proteinExistence type="predicted"/>
<keyword evidence="3" id="KW-1185">Reference proteome</keyword>
<dbReference type="EMBL" id="JAODUO010000508">
    <property type="protein sequence ID" value="KAK2179176.1"/>
    <property type="molecule type" value="Genomic_DNA"/>
</dbReference>
<evidence type="ECO:0000256" key="1">
    <source>
        <dbReference type="SAM" id="MobiDB-lite"/>
    </source>
</evidence>
<feature type="region of interest" description="Disordered" evidence="1">
    <location>
        <begin position="50"/>
        <end position="74"/>
    </location>
</feature>
<evidence type="ECO:0000313" key="3">
    <source>
        <dbReference type="Proteomes" id="UP001209878"/>
    </source>
</evidence>
<evidence type="ECO:0000313" key="2">
    <source>
        <dbReference type="EMBL" id="KAK2179176.1"/>
    </source>
</evidence>
<gene>
    <name evidence="2" type="ORF">NP493_505g02035</name>
</gene>
<organism evidence="2 3">
    <name type="scientific">Ridgeia piscesae</name>
    <name type="common">Tubeworm</name>
    <dbReference type="NCBI Taxonomy" id="27915"/>
    <lineage>
        <taxon>Eukaryota</taxon>
        <taxon>Metazoa</taxon>
        <taxon>Spiralia</taxon>
        <taxon>Lophotrochozoa</taxon>
        <taxon>Annelida</taxon>
        <taxon>Polychaeta</taxon>
        <taxon>Sedentaria</taxon>
        <taxon>Canalipalpata</taxon>
        <taxon>Sabellida</taxon>
        <taxon>Siboglinidae</taxon>
        <taxon>Ridgeia</taxon>
    </lineage>
</organism>
<accession>A0AAD9KXG8</accession>
<reference evidence="2" key="1">
    <citation type="journal article" date="2023" name="Mol. Biol. Evol.">
        <title>Third-Generation Sequencing Reveals the Adaptive Role of the Epigenome in Three Deep-Sea Polychaetes.</title>
        <authorList>
            <person name="Perez M."/>
            <person name="Aroh O."/>
            <person name="Sun Y."/>
            <person name="Lan Y."/>
            <person name="Juniper S.K."/>
            <person name="Young C.R."/>
            <person name="Angers B."/>
            <person name="Qian P.Y."/>
        </authorList>
    </citation>
    <scope>NUCLEOTIDE SEQUENCE</scope>
    <source>
        <strain evidence="2">R07B-5</strain>
    </source>
</reference>
<dbReference type="Proteomes" id="UP001209878">
    <property type="component" value="Unassembled WGS sequence"/>
</dbReference>